<dbReference type="PROSITE" id="PS50158">
    <property type="entry name" value="ZF_CCHC"/>
    <property type="match status" value="1"/>
</dbReference>
<protein>
    <recommendedName>
        <fullName evidence="2">CCHC-type domain-containing protein</fullName>
    </recommendedName>
</protein>
<dbReference type="Pfam" id="PF14392">
    <property type="entry name" value="zf-CCHC_4"/>
    <property type="match status" value="1"/>
</dbReference>
<proteinExistence type="predicted"/>
<evidence type="ECO:0000313" key="3">
    <source>
        <dbReference type="EMBL" id="KAL3537430.1"/>
    </source>
</evidence>
<keyword evidence="1" id="KW-0862">Zinc</keyword>
<reference evidence="3 4" key="1">
    <citation type="submission" date="2024-11" db="EMBL/GenBank/DDBJ databases">
        <title>A near-complete genome assembly of Cinchona calisaya.</title>
        <authorList>
            <person name="Lian D.C."/>
            <person name="Zhao X.W."/>
            <person name="Wei L."/>
        </authorList>
    </citation>
    <scope>NUCLEOTIDE SEQUENCE [LARGE SCALE GENOMIC DNA]</scope>
    <source>
        <tissue evidence="3">Nenye</tissue>
    </source>
</reference>
<name>A0ABD3B1N2_9GENT</name>
<accession>A0ABD3B1N2</accession>
<sequence length="97" mass="11275">MMEASAVEFIGTYWAVMRGMTPKVIQRREANFLGLKVKLDLQCLLKRIMKLFVEGKVCSVYFHYERLPIFCYFCGLIGHADRDCMEKIESGSHSFEL</sequence>
<dbReference type="InterPro" id="IPR001878">
    <property type="entry name" value="Znf_CCHC"/>
</dbReference>
<gene>
    <name evidence="3" type="ORF">ACH5RR_000796</name>
</gene>
<comment type="caution">
    <text evidence="3">The sequence shown here is derived from an EMBL/GenBank/DDBJ whole genome shotgun (WGS) entry which is preliminary data.</text>
</comment>
<dbReference type="Proteomes" id="UP001630127">
    <property type="component" value="Unassembled WGS sequence"/>
</dbReference>
<dbReference type="InterPro" id="IPR025836">
    <property type="entry name" value="Zn_knuckle_CX2CX4HX4C"/>
</dbReference>
<keyword evidence="1" id="KW-0479">Metal-binding</keyword>
<dbReference type="GO" id="GO:0008270">
    <property type="term" value="F:zinc ion binding"/>
    <property type="evidence" value="ECO:0007669"/>
    <property type="project" value="UniProtKB-KW"/>
</dbReference>
<feature type="domain" description="CCHC-type" evidence="2">
    <location>
        <begin position="71"/>
        <end position="84"/>
    </location>
</feature>
<evidence type="ECO:0000256" key="1">
    <source>
        <dbReference type="PROSITE-ProRule" id="PRU00047"/>
    </source>
</evidence>
<organism evidence="3 4">
    <name type="scientific">Cinchona calisaya</name>
    <dbReference type="NCBI Taxonomy" id="153742"/>
    <lineage>
        <taxon>Eukaryota</taxon>
        <taxon>Viridiplantae</taxon>
        <taxon>Streptophyta</taxon>
        <taxon>Embryophyta</taxon>
        <taxon>Tracheophyta</taxon>
        <taxon>Spermatophyta</taxon>
        <taxon>Magnoliopsida</taxon>
        <taxon>eudicotyledons</taxon>
        <taxon>Gunneridae</taxon>
        <taxon>Pentapetalae</taxon>
        <taxon>asterids</taxon>
        <taxon>lamiids</taxon>
        <taxon>Gentianales</taxon>
        <taxon>Rubiaceae</taxon>
        <taxon>Cinchonoideae</taxon>
        <taxon>Cinchoneae</taxon>
        <taxon>Cinchona</taxon>
    </lineage>
</organism>
<evidence type="ECO:0000259" key="2">
    <source>
        <dbReference type="PROSITE" id="PS50158"/>
    </source>
</evidence>
<keyword evidence="1" id="KW-0863">Zinc-finger</keyword>
<dbReference type="AlphaFoldDB" id="A0ABD3B1N2"/>
<keyword evidence="4" id="KW-1185">Reference proteome</keyword>
<evidence type="ECO:0000313" key="4">
    <source>
        <dbReference type="Proteomes" id="UP001630127"/>
    </source>
</evidence>
<dbReference type="EMBL" id="JBJUIK010000001">
    <property type="protein sequence ID" value="KAL3537430.1"/>
    <property type="molecule type" value="Genomic_DNA"/>
</dbReference>